<feature type="compositionally biased region" description="Acidic residues" evidence="1">
    <location>
        <begin position="155"/>
        <end position="167"/>
    </location>
</feature>
<dbReference type="CDD" id="cd12193">
    <property type="entry name" value="bZIP_GCN4"/>
    <property type="match status" value="1"/>
</dbReference>
<dbReference type="PANTHER" id="PTHR35391">
    <property type="entry name" value="C2H2-TYPE DOMAIN-CONTAINING PROTEIN-RELATED"/>
    <property type="match status" value="1"/>
</dbReference>
<dbReference type="InterPro" id="IPR004827">
    <property type="entry name" value="bZIP"/>
</dbReference>
<sequence>MGDSSPMLSAGEPVHDTESQIEQWQDDLHPFLAPEKTHSIARLFAASSELWRDILQVLSKQGSFAASSMNKLQSAHSYFILWADGYGVPSGKFENEMRRSQRAGNLTIQLLQSICTTLSGRLISIAGLHNLDRMSLKAAEVSLAAERLVILLQGDDDNDGSSDDTNESTDLSHTSESLDQISEDLITDTQCLMDLGDRFEDQVKNPIASEAAANPADYNSWTPSDHFIERVLLQYPKCETTLAGRLGEAVWLRLSQVIPKTSDGLNEAESLNETGMPSSSSPIRDKRLANSVDASLFQDSGLGTSVAISHMASTAGETSEADFNASSIFKLPEAARSGKTFNCTTCGETMDLITEDQWKEHLIADVEPYVCPEFRCFAPLFGTVSEWEDHMDRQHPSNPVWGEPRCRICGEDTEDRRQPRSTKIDRGEDDRYNYGKPYGKAQNEQAQNQDRMHKLQRPSCSQCVKAKKTCTGYPPPVRRTVGLAQQEQLIPTFVAAKPARFMGGQNQLETFPAFDPLGIQPPASPHIDGHKAKEPDSNQPNSPEGSNPSAPVPPTTSRFQASTRGPNFYYTASRDPNDSGRIDPTKPLSAATPLPPPVPPFGPAPAPPLGERPLDDETSNVVELKRARNTLAARKSRERKARQIEELEEKITRLEREREHWKEVAMSKSEQEPYKGSGASQAGGT</sequence>
<feature type="region of interest" description="Disordered" evidence="1">
    <location>
        <begin position="512"/>
        <end position="621"/>
    </location>
</feature>
<feature type="compositionally biased region" description="Basic and acidic residues" evidence="1">
    <location>
        <begin position="411"/>
        <end position="433"/>
    </location>
</feature>
<feature type="region of interest" description="Disordered" evidence="1">
    <location>
        <begin position="662"/>
        <end position="685"/>
    </location>
</feature>
<feature type="region of interest" description="Disordered" evidence="1">
    <location>
        <begin position="265"/>
        <end position="284"/>
    </location>
</feature>
<evidence type="ECO:0000259" key="2">
    <source>
        <dbReference type="PROSITE" id="PS50217"/>
    </source>
</evidence>
<gene>
    <name evidence="3" type="ORF">PG986_003613</name>
</gene>
<dbReference type="PROSITE" id="PS00036">
    <property type="entry name" value="BZIP_BASIC"/>
    <property type="match status" value="1"/>
</dbReference>
<evidence type="ECO:0000313" key="3">
    <source>
        <dbReference type="EMBL" id="KAK7962788.1"/>
    </source>
</evidence>
<dbReference type="GeneID" id="92072897"/>
<feature type="compositionally biased region" description="Polar residues" evidence="1">
    <location>
        <begin position="537"/>
        <end position="565"/>
    </location>
</feature>
<comment type="caution">
    <text evidence="3">The sequence shown here is derived from an EMBL/GenBank/DDBJ whole genome shotgun (WGS) entry which is preliminary data.</text>
</comment>
<proteinExistence type="predicted"/>
<feature type="region of interest" description="Disordered" evidence="1">
    <location>
        <begin position="1"/>
        <end position="20"/>
    </location>
</feature>
<organism evidence="3 4">
    <name type="scientific">Apiospora aurea</name>
    <dbReference type="NCBI Taxonomy" id="335848"/>
    <lineage>
        <taxon>Eukaryota</taxon>
        <taxon>Fungi</taxon>
        <taxon>Dikarya</taxon>
        <taxon>Ascomycota</taxon>
        <taxon>Pezizomycotina</taxon>
        <taxon>Sordariomycetes</taxon>
        <taxon>Xylariomycetidae</taxon>
        <taxon>Amphisphaeriales</taxon>
        <taxon>Apiosporaceae</taxon>
        <taxon>Apiospora</taxon>
    </lineage>
</organism>
<dbReference type="RefSeq" id="XP_066704899.1">
    <property type="nucleotide sequence ID" value="XM_066839835.1"/>
</dbReference>
<dbReference type="Pfam" id="PF07716">
    <property type="entry name" value="bZIP_2"/>
    <property type="match status" value="1"/>
</dbReference>
<dbReference type="EMBL" id="JAQQWE010000002">
    <property type="protein sequence ID" value="KAK7962788.1"/>
    <property type="molecule type" value="Genomic_DNA"/>
</dbReference>
<feature type="compositionally biased region" description="Basic and acidic residues" evidence="1">
    <location>
        <begin position="662"/>
        <end position="673"/>
    </location>
</feature>
<name>A0ABR1QSK3_9PEZI</name>
<evidence type="ECO:0000313" key="4">
    <source>
        <dbReference type="Proteomes" id="UP001391051"/>
    </source>
</evidence>
<feature type="domain" description="BZIP" evidence="2">
    <location>
        <begin position="625"/>
        <end position="659"/>
    </location>
</feature>
<accession>A0ABR1QSK3</accession>
<feature type="region of interest" description="Disordered" evidence="1">
    <location>
        <begin position="155"/>
        <end position="177"/>
    </location>
</feature>
<feature type="compositionally biased region" description="Basic and acidic residues" evidence="1">
    <location>
        <begin position="527"/>
        <end position="536"/>
    </location>
</feature>
<feature type="region of interest" description="Disordered" evidence="1">
    <location>
        <begin position="411"/>
        <end position="452"/>
    </location>
</feature>
<reference evidence="3 4" key="1">
    <citation type="submission" date="2023-01" db="EMBL/GenBank/DDBJ databases">
        <title>Analysis of 21 Apiospora genomes using comparative genomics revels a genus with tremendous synthesis potential of carbohydrate active enzymes and secondary metabolites.</title>
        <authorList>
            <person name="Sorensen T."/>
        </authorList>
    </citation>
    <scope>NUCLEOTIDE SEQUENCE [LARGE SCALE GENOMIC DNA]</scope>
    <source>
        <strain evidence="3 4">CBS 24483</strain>
    </source>
</reference>
<dbReference type="Proteomes" id="UP001391051">
    <property type="component" value="Unassembled WGS sequence"/>
</dbReference>
<evidence type="ECO:0000256" key="1">
    <source>
        <dbReference type="SAM" id="MobiDB-lite"/>
    </source>
</evidence>
<dbReference type="PROSITE" id="PS50217">
    <property type="entry name" value="BZIP"/>
    <property type="match status" value="1"/>
</dbReference>
<dbReference type="Gene3D" id="3.30.160.60">
    <property type="entry name" value="Classic Zinc Finger"/>
    <property type="match status" value="1"/>
</dbReference>
<feature type="compositionally biased region" description="Pro residues" evidence="1">
    <location>
        <begin position="593"/>
        <end position="610"/>
    </location>
</feature>
<dbReference type="InterPro" id="IPR046347">
    <property type="entry name" value="bZIP_sf"/>
</dbReference>
<feature type="compositionally biased region" description="Basic and acidic residues" evidence="1">
    <location>
        <begin position="575"/>
        <end position="584"/>
    </location>
</feature>
<keyword evidence="4" id="KW-1185">Reference proteome</keyword>
<dbReference type="PANTHER" id="PTHR35391:SF5">
    <property type="entry name" value="DUF6590 DOMAIN-CONTAINING PROTEIN"/>
    <property type="match status" value="1"/>
</dbReference>
<protein>
    <submittedName>
        <fullName evidence="3">Cross-pathway control 1</fullName>
    </submittedName>
</protein>
<feature type="compositionally biased region" description="Polar residues" evidence="1">
    <location>
        <begin position="269"/>
        <end position="282"/>
    </location>
</feature>
<dbReference type="SUPFAM" id="SSF57959">
    <property type="entry name" value="Leucine zipper domain"/>
    <property type="match status" value="1"/>
</dbReference>